<keyword evidence="7" id="KW-1185">Reference proteome</keyword>
<dbReference type="GO" id="GO:0005737">
    <property type="term" value="C:cytoplasm"/>
    <property type="evidence" value="ECO:0007669"/>
    <property type="project" value="TreeGrafter"/>
</dbReference>
<proteinExistence type="inferred from homology"/>
<keyword evidence="3" id="KW-0560">Oxidoreductase</keyword>
<evidence type="ECO:0000256" key="2">
    <source>
        <dbReference type="ARBA" id="ARBA00022857"/>
    </source>
</evidence>
<sequence>MADPVTSTPSPAHQKKKRVLLIGGGSVGTIAALNLEKGGMAEVGMVLRGNYQSVKEKGYWVESCDFGELRGFKPTDVLNAVPDIKKEGLNPYDYIVLATKNTPDIPPSLTELVAPALPPDNTHTTLVLIQNGLNIEKPFQAAFPNTIVLSGVSLIGSAEPEPGHIVQDDSDRLLIAPFPLSDSSPALETRAQTLAQDFVTIYAASGKTTCTHSPAVLRDRWRKLVYNATLNPICALTGLDTGRLRLAPGLRAGLVEPAMREVISAARACGVELASEAEGEDEIVRKTVEMDPLEIYLAPSMLADVRKGNYVEVENLVGEVVRAGREAGVEMRVLGSVYELVKAIQWRTMEARGLVGVPKSKGDSGDGV</sequence>
<evidence type="ECO:0008006" key="8">
    <source>
        <dbReference type="Google" id="ProtNLM"/>
    </source>
</evidence>
<evidence type="ECO:0000259" key="5">
    <source>
        <dbReference type="Pfam" id="PF08546"/>
    </source>
</evidence>
<dbReference type="Gene3D" id="3.40.50.720">
    <property type="entry name" value="NAD(P)-binding Rossmann-like Domain"/>
    <property type="match status" value="1"/>
</dbReference>
<dbReference type="STRING" id="1448308.A0A2T2N7R6"/>
<dbReference type="FunFam" id="1.10.1040.10:FF:000017">
    <property type="entry name" value="2-dehydropantoate 2-reductase"/>
    <property type="match status" value="1"/>
</dbReference>
<organism evidence="6 7">
    <name type="scientific">Corynespora cassiicola Philippines</name>
    <dbReference type="NCBI Taxonomy" id="1448308"/>
    <lineage>
        <taxon>Eukaryota</taxon>
        <taxon>Fungi</taxon>
        <taxon>Dikarya</taxon>
        <taxon>Ascomycota</taxon>
        <taxon>Pezizomycotina</taxon>
        <taxon>Dothideomycetes</taxon>
        <taxon>Pleosporomycetidae</taxon>
        <taxon>Pleosporales</taxon>
        <taxon>Corynesporascaceae</taxon>
        <taxon>Corynespora</taxon>
    </lineage>
</organism>
<dbReference type="EMBL" id="KZ678144">
    <property type="protein sequence ID" value="PSN61492.1"/>
    <property type="molecule type" value="Genomic_DNA"/>
</dbReference>
<dbReference type="OrthoDB" id="3609at2759"/>
<dbReference type="SUPFAM" id="SSF51735">
    <property type="entry name" value="NAD(P)-binding Rossmann-fold domains"/>
    <property type="match status" value="1"/>
</dbReference>
<evidence type="ECO:0000256" key="1">
    <source>
        <dbReference type="ARBA" id="ARBA00007870"/>
    </source>
</evidence>
<evidence type="ECO:0000313" key="7">
    <source>
        <dbReference type="Proteomes" id="UP000240883"/>
    </source>
</evidence>
<accession>A0A2T2N7R6</accession>
<dbReference type="Proteomes" id="UP000240883">
    <property type="component" value="Unassembled WGS sequence"/>
</dbReference>
<dbReference type="PANTHER" id="PTHR21708">
    <property type="entry name" value="PROBABLE 2-DEHYDROPANTOATE 2-REDUCTASE"/>
    <property type="match status" value="1"/>
</dbReference>
<evidence type="ECO:0000259" key="4">
    <source>
        <dbReference type="Pfam" id="PF02558"/>
    </source>
</evidence>
<dbReference type="InterPro" id="IPR013752">
    <property type="entry name" value="KPA_reductase"/>
</dbReference>
<dbReference type="InterPro" id="IPR036291">
    <property type="entry name" value="NAD(P)-bd_dom_sf"/>
</dbReference>
<dbReference type="InterPro" id="IPR013328">
    <property type="entry name" value="6PGD_dom2"/>
</dbReference>
<dbReference type="GO" id="GO:0008677">
    <property type="term" value="F:2-dehydropantoate 2-reductase activity"/>
    <property type="evidence" value="ECO:0007669"/>
    <property type="project" value="InterPro"/>
</dbReference>
<dbReference type="InterPro" id="IPR003710">
    <property type="entry name" value="ApbA"/>
</dbReference>
<reference evidence="6 7" key="1">
    <citation type="journal article" date="2018" name="Front. Microbiol.">
        <title>Genome-Wide Analysis of Corynespora cassiicola Leaf Fall Disease Putative Effectors.</title>
        <authorList>
            <person name="Lopez D."/>
            <person name="Ribeiro S."/>
            <person name="Label P."/>
            <person name="Fumanal B."/>
            <person name="Venisse J.S."/>
            <person name="Kohler A."/>
            <person name="de Oliveira R.R."/>
            <person name="Labutti K."/>
            <person name="Lipzen A."/>
            <person name="Lail K."/>
            <person name="Bauer D."/>
            <person name="Ohm R.A."/>
            <person name="Barry K.W."/>
            <person name="Spatafora J."/>
            <person name="Grigoriev I.V."/>
            <person name="Martin F.M."/>
            <person name="Pujade-Renaud V."/>
        </authorList>
    </citation>
    <scope>NUCLEOTIDE SEQUENCE [LARGE SCALE GENOMIC DNA]</scope>
    <source>
        <strain evidence="6 7">Philippines</strain>
    </source>
</reference>
<evidence type="ECO:0000256" key="3">
    <source>
        <dbReference type="ARBA" id="ARBA00023002"/>
    </source>
</evidence>
<keyword evidence="2" id="KW-0521">NADP</keyword>
<dbReference type="InterPro" id="IPR051402">
    <property type="entry name" value="KPR-Related"/>
</dbReference>
<dbReference type="SUPFAM" id="SSF48179">
    <property type="entry name" value="6-phosphogluconate dehydrogenase C-terminal domain-like"/>
    <property type="match status" value="1"/>
</dbReference>
<dbReference type="PANTHER" id="PTHR21708:SF30">
    <property type="entry name" value="2-DEHYDROPANTOATE 2-REDUCTASE-RELATED"/>
    <property type="match status" value="1"/>
</dbReference>
<evidence type="ECO:0000313" key="6">
    <source>
        <dbReference type="EMBL" id="PSN61492.1"/>
    </source>
</evidence>
<gene>
    <name evidence="6" type="ORF">BS50DRAFT_504541</name>
</gene>
<name>A0A2T2N7R6_CORCC</name>
<dbReference type="AlphaFoldDB" id="A0A2T2N7R6"/>
<dbReference type="InterPro" id="IPR013332">
    <property type="entry name" value="KPR_N"/>
</dbReference>
<feature type="domain" description="Ketopantoate reductase N-terminal" evidence="4">
    <location>
        <begin position="19"/>
        <end position="178"/>
    </location>
</feature>
<dbReference type="Gene3D" id="1.10.1040.10">
    <property type="entry name" value="N-(1-d-carboxylethyl)-l-norvaline Dehydrogenase, domain 2"/>
    <property type="match status" value="1"/>
</dbReference>
<dbReference type="Pfam" id="PF02558">
    <property type="entry name" value="ApbA"/>
    <property type="match status" value="1"/>
</dbReference>
<protein>
    <recommendedName>
        <fullName evidence="8">2-dehydropantoate 2-reductase</fullName>
    </recommendedName>
</protein>
<comment type="similarity">
    <text evidence="1">Belongs to the ketopantoate reductase family.</text>
</comment>
<dbReference type="InterPro" id="IPR008927">
    <property type="entry name" value="6-PGluconate_DH-like_C_sf"/>
</dbReference>
<dbReference type="NCBIfam" id="TIGR00745">
    <property type="entry name" value="apbA_panE"/>
    <property type="match status" value="1"/>
</dbReference>
<feature type="domain" description="Ketopantoate reductase C-terminal" evidence="5">
    <location>
        <begin position="216"/>
        <end position="345"/>
    </location>
</feature>
<dbReference type="Pfam" id="PF08546">
    <property type="entry name" value="ApbA_C"/>
    <property type="match status" value="1"/>
</dbReference>
<dbReference type="GO" id="GO:0015940">
    <property type="term" value="P:pantothenate biosynthetic process"/>
    <property type="evidence" value="ECO:0007669"/>
    <property type="project" value="InterPro"/>
</dbReference>